<keyword evidence="2" id="KW-1185">Reference proteome</keyword>
<dbReference type="AlphaFoldDB" id="A0AAV7CZI2"/>
<reference evidence="1" key="1">
    <citation type="thesis" date="2020" institute="ProQuest LLC" country="789 East Eisenhower Parkway, Ann Arbor, MI, USA">
        <title>Comparative Genomics and Chromosome Evolution.</title>
        <authorList>
            <person name="Mudd A.B."/>
        </authorList>
    </citation>
    <scope>NUCLEOTIDE SEQUENCE</scope>
    <source>
        <strain evidence="1">237g6f4</strain>
        <tissue evidence="1">Blood</tissue>
    </source>
</reference>
<dbReference type="Proteomes" id="UP000824782">
    <property type="component" value="Unassembled WGS sequence"/>
</dbReference>
<comment type="caution">
    <text evidence="1">The sequence shown here is derived from an EMBL/GenBank/DDBJ whole genome shotgun (WGS) entry which is preliminary data.</text>
</comment>
<accession>A0AAV7CZI2</accession>
<organism evidence="1 2">
    <name type="scientific">Engystomops pustulosus</name>
    <name type="common">Tungara frog</name>
    <name type="synonym">Physalaemus pustulosus</name>
    <dbReference type="NCBI Taxonomy" id="76066"/>
    <lineage>
        <taxon>Eukaryota</taxon>
        <taxon>Metazoa</taxon>
        <taxon>Chordata</taxon>
        <taxon>Craniata</taxon>
        <taxon>Vertebrata</taxon>
        <taxon>Euteleostomi</taxon>
        <taxon>Amphibia</taxon>
        <taxon>Batrachia</taxon>
        <taxon>Anura</taxon>
        <taxon>Neobatrachia</taxon>
        <taxon>Hyloidea</taxon>
        <taxon>Leptodactylidae</taxon>
        <taxon>Leiuperinae</taxon>
        <taxon>Engystomops</taxon>
    </lineage>
</organism>
<gene>
    <name evidence="1" type="ORF">GDO81_006621</name>
</gene>
<protein>
    <submittedName>
        <fullName evidence="1">Uncharacterized protein</fullName>
    </submittedName>
</protein>
<name>A0AAV7CZI2_ENGPU</name>
<proteinExistence type="predicted"/>
<evidence type="ECO:0000313" key="2">
    <source>
        <dbReference type="Proteomes" id="UP000824782"/>
    </source>
</evidence>
<dbReference type="EMBL" id="WNYA01000002">
    <property type="protein sequence ID" value="KAG8590070.1"/>
    <property type="molecule type" value="Genomic_DNA"/>
</dbReference>
<evidence type="ECO:0000313" key="1">
    <source>
        <dbReference type="EMBL" id="KAG8590070.1"/>
    </source>
</evidence>
<sequence length="91" mass="9979">MNREAIANISGLLHQFSGVETLINAHLHITATTPSYTLQSISPAHHHHSTIHTAEHLTCTSPPPLHHTHCRASHLHITATAPSYTQALIFQ</sequence>